<keyword evidence="2" id="KW-0812">Transmembrane</keyword>
<organism evidence="6">
    <name type="scientific">hydrocarbon metagenome</name>
    <dbReference type="NCBI Taxonomy" id="938273"/>
    <lineage>
        <taxon>unclassified sequences</taxon>
        <taxon>metagenomes</taxon>
        <taxon>ecological metagenomes</taxon>
    </lineage>
</organism>
<dbReference type="InterPro" id="IPR010652">
    <property type="entry name" value="DUF1232"/>
</dbReference>
<evidence type="ECO:0000256" key="4">
    <source>
        <dbReference type="ARBA" id="ARBA00023136"/>
    </source>
</evidence>
<evidence type="ECO:0000313" key="6">
    <source>
        <dbReference type="EMBL" id="KUG25095.1"/>
    </source>
</evidence>
<protein>
    <recommendedName>
        <fullName evidence="5">DUF1232 domain-containing protein</fullName>
    </recommendedName>
</protein>
<accession>A0A0W8FW08</accession>
<proteinExistence type="predicted"/>
<name>A0A0W8FW08_9ZZZZ</name>
<evidence type="ECO:0000256" key="2">
    <source>
        <dbReference type="ARBA" id="ARBA00022692"/>
    </source>
</evidence>
<keyword evidence="4" id="KW-0472">Membrane</keyword>
<gene>
    <name evidence="6" type="ORF">ASZ90_005083</name>
</gene>
<dbReference type="Pfam" id="PF06803">
    <property type="entry name" value="DUF1232"/>
    <property type="match status" value="1"/>
</dbReference>
<keyword evidence="3" id="KW-1133">Transmembrane helix</keyword>
<comment type="subcellular location">
    <subcellularLocation>
        <location evidence="1">Endomembrane system</location>
        <topology evidence="1">Multi-pass membrane protein</topology>
    </subcellularLocation>
</comment>
<dbReference type="PIRSF" id="PIRSF031804">
    <property type="entry name" value="UCP031804"/>
    <property type="match status" value="1"/>
</dbReference>
<evidence type="ECO:0000256" key="1">
    <source>
        <dbReference type="ARBA" id="ARBA00004127"/>
    </source>
</evidence>
<dbReference type="GO" id="GO:0012505">
    <property type="term" value="C:endomembrane system"/>
    <property type="evidence" value="ECO:0007669"/>
    <property type="project" value="UniProtKB-SubCell"/>
</dbReference>
<feature type="domain" description="DUF1232" evidence="5">
    <location>
        <begin position="77"/>
        <end position="111"/>
    </location>
</feature>
<dbReference type="AlphaFoldDB" id="A0A0W8FW08"/>
<dbReference type="EMBL" id="LNQE01000771">
    <property type="protein sequence ID" value="KUG25095.1"/>
    <property type="molecule type" value="Genomic_DNA"/>
</dbReference>
<evidence type="ECO:0000256" key="3">
    <source>
        <dbReference type="ARBA" id="ARBA00022989"/>
    </source>
</evidence>
<evidence type="ECO:0000259" key="5">
    <source>
        <dbReference type="Pfam" id="PF06803"/>
    </source>
</evidence>
<comment type="caution">
    <text evidence="6">The sequence shown here is derived from an EMBL/GenBank/DDBJ whole genome shotgun (WGS) entry which is preliminary data.</text>
</comment>
<dbReference type="InterPro" id="IPR016983">
    <property type="entry name" value="UCP031804"/>
</dbReference>
<reference evidence="6" key="1">
    <citation type="journal article" date="2015" name="Proc. Natl. Acad. Sci. U.S.A.">
        <title>Networks of energetic and metabolic interactions define dynamics in microbial communities.</title>
        <authorList>
            <person name="Embree M."/>
            <person name="Liu J.K."/>
            <person name="Al-Bassam M.M."/>
            <person name="Zengler K."/>
        </authorList>
    </citation>
    <scope>NUCLEOTIDE SEQUENCE</scope>
</reference>
<sequence>MNENDDIFDLDNLSDEKIRSEFKSQYDSEVKVDHGKEYVEEKLWEKVERIGRKISFAKDIKALFNYMIDPSVAWYRKSIVVGALIYFISPIDAIPDIAPLVGYLDDLGVITAVLKYMGSELIPYYN</sequence>